<dbReference type="GeneID" id="8859689"/>
<dbReference type="RefSeq" id="XP_002668310.1">
    <property type="nucleotide sequence ID" value="XM_002668264.1"/>
</dbReference>
<dbReference type="InParanoid" id="D2W5T6"/>
<name>D2W5T6_NAEGR</name>
<dbReference type="VEuPathDB" id="AmoebaDB:NAEGRDRAFT_54851"/>
<keyword evidence="2" id="KW-1185">Reference proteome</keyword>
<sequence>GNMAKYVQSELANIVGNPDGQVPLGYAQYHKISQLDIAGGNPQDDNIPRRVQSIRTNPVPIKFESSPIWTVFPAGTKRENMKTAYYNYVNSKNNMVNDMINRLNYLRDLEAFTPTPFVGYYKKKAFHTEIARGQVAGDNQADVSVLKYSYLGKKFASVQGRAMLRIFRHRDDSFHIQLDTRCDATNNFPGFEPVIINSPVVKNACATIDAPQTQAKKIDGEIVLGYSFDFNQLVVCHGCNAELKIAGLVLECPVPAAKTCPIVKQV</sequence>
<organism evidence="2">
    <name type="scientific">Naegleria gruberi</name>
    <name type="common">Amoeba</name>
    <dbReference type="NCBI Taxonomy" id="5762"/>
    <lineage>
        <taxon>Eukaryota</taxon>
        <taxon>Discoba</taxon>
        <taxon>Heterolobosea</taxon>
        <taxon>Tetramitia</taxon>
        <taxon>Eutetramitia</taxon>
        <taxon>Vahlkampfiidae</taxon>
        <taxon>Naegleria</taxon>
    </lineage>
</organism>
<feature type="non-terminal residue" evidence="1">
    <location>
        <position position="1"/>
    </location>
</feature>
<protein>
    <submittedName>
        <fullName evidence="1">Predicted protein</fullName>
    </submittedName>
</protein>
<dbReference type="AlphaFoldDB" id="D2W5T6"/>
<gene>
    <name evidence="1" type="ORF">NAEGRDRAFT_54851</name>
</gene>
<proteinExistence type="predicted"/>
<dbReference type="EMBL" id="GG739148">
    <property type="protein sequence ID" value="EFC35566.1"/>
    <property type="molecule type" value="Genomic_DNA"/>
</dbReference>
<reference evidence="1 2" key="1">
    <citation type="journal article" date="2010" name="Cell">
        <title>The genome of Naegleria gruberi illuminates early eukaryotic versatility.</title>
        <authorList>
            <person name="Fritz-Laylin L.K."/>
            <person name="Prochnik S.E."/>
            <person name="Ginger M.L."/>
            <person name="Dacks J.B."/>
            <person name="Carpenter M.L."/>
            <person name="Field M.C."/>
            <person name="Kuo A."/>
            <person name="Paredez A."/>
            <person name="Chapman J."/>
            <person name="Pham J."/>
            <person name="Shu S."/>
            <person name="Neupane R."/>
            <person name="Cipriano M."/>
            <person name="Mancuso J."/>
            <person name="Tu H."/>
            <person name="Salamov A."/>
            <person name="Lindquist E."/>
            <person name="Shapiro H."/>
            <person name="Lucas S."/>
            <person name="Grigoriev I.V."/>
            <person name="Cande W.Z."/>
            <person name="Fulton C."/>
            <person name="Rokhsar D.S."/>
            <person name="Dawson S.C."/>
        </authorList>
    </citation>
    <scope>NUCLEOTIDE SEQUENCE [LARGE SCALE GENOMIC DNA]</scope>
    <source>
        <strain evidence="1 2">NEG-M</strain>
    </source>
</reference>
<accession>D2W5T6</accession>
<evidence type="ECO:0000313" key="2">
    <source>
        <dbReference type="Proteomes" id="UP000006671"/>
    </source>
</evidence>
<dbReference type="Proteomes" id="UP000006671">
    <property type="component" value="Unassembled WGS sequence"/>
</dbReference>
<dbReference type="KEGG" id="ngr:NAEGRDRAFT_54851"/>
<evidence type="ECO:0000313" key="1">
    <source>
        <dbReference type="EMBL" id="EFC35566.1"/>
    </source>
</evidence>
<dbReference type="OrthoDB" id="1366754at2759"/>